<evidence type="ECO:0000313" key="8">
    <source>
        <dbReference type="EMBL" id="CAH0728339.1"/>
    </source>
</evidence>
<dbReference type="AlphaFoldDB" id="A0A8J9YEZ0"/>
<proteinExistence type="predicted"/>
<dbReference type="SUPFAM" id="SSF81321">
    <property type="entry name" value="Family A G protein-coupled receptor-like"/>
    <property type="match status" value="1"/>
</dbReference>
<keyword evidence="6" id="KW-0732">Signal</keyword>
<feature type="signal peptide" evidence="6">
    <location>
        <begin position="1"/>
        <end position="20"/>
    </location>
</feature>
<dbReference type="InterPro" id="IPR000832">
    <property type="entry name" value="GPCR_2_secretin-like"/>
</dbReference>
<accession>A0A8J9YEZ0</accession>
<comment type="subcellular location">
    <subcellularLocation>
        <location evidence="1">Membrane</location>
        <topology evidence="1">Multi-pass membrane protein</topology>
    </subcellularLocation>
</comment>
<keyword evidence="9" id="KW-1185">Reference proteome</keyword>
<evidence type="ECO:0000259" key="7">
    <source>
        <dbReference type="PROSITE" id="PS50261"/>
    </source>
</evidence>
<dbReference type="Proteomes" id="UP000838878">
    <property type="component" value="Chromosome 7"/>
</dbReference>
<feature type="transmembrane region" description="Helical" evidence="5">
    <location>
        <begin position="226"/>
        <end position="247"/>
    </location>
</feature>
<feature type="transmembrane region" description="Helical" evidence="5">
    <location>
        <begin position="343"/>
        <end position="365"/>
    </location>
</feature>
<evidence type="ECO:0000256" key="5">
    <source>
        <dbReference type="SAM" id="Phobius"/>
    </source>
</evidence>
<dbReference type="GO" id="GO:0016020">
    <property type="term" value="C:membrane"/>
    <property type="evidence" value="ECO:0007669"/>
    <property type="project" value="UniProtKB-SubCell"/>
</dbReference>
<evidence type="ECO:0000256" key="6">
    <source>
        <dbReference type="SAM" id="SignalP"/>
    </source>
</evidence>
<feature type="transmembrane region" description="Helical" evidence="5">
    <location>
        <begin position="311"/>
        <end position="331"/>
    </location>
</feature>
<reference evidence="8" key="1">
    <citation type="submission" date="2021-12" db="EMBL/GenBank/DDBJ databases">
        <authorList>
            <person name="Martin H S."/>
        </authorList>
    </citation>
    <scope>NUCLEOTIDE SEQUENCE</scope>
</reference>
<dbReference type="PANTHER" id="PTHR46953">
    <property type="entry name" value="G-PROTEIN COUPLED RECEPTOR MTH-LIKE 1-RELATED"/>
    <property type="match status" value="1"/>
</dbReference>
<organism evidence="8 9">
    <name type="scientific">Brenthis ino</name>
    <name type="common">lesser marbled fritillary</name>
    <dbReference type="NCBI Taxonomy" id="405034"/>
    <lineage>
        <taxon>Eukaryota</taxon>
        <taxon>Metazoa</taxon>
        <taxon>Ecdysozoa</taxon>
        <taxon>Arthropoda</taxon>
        <taxon>Hexapoda</taxon>
        <taxon>Insecta</taxon>
        <taxon>Pterygota</taxon>
        <taxon>Neoptera</taxon>
        <taxon>Endopterygota</taxon>
        <taxon>Lepidoptera</taxon>
        <taxon>Glossata</taxon>
        <taxon>Ditrysia</taxon>
        <taxon>Papilionoidea</taxon>
        <taxon>Nymphalidae</taxon>
        <taxon>Heliconiinae</taxon>
        <taxon>Argynnini</taxon>
        <taxon>Brenthis</taxon>
    </lineage>
</organism>
<feature type="transmembrane region" description="Helical" evidence="5">
    <location>
        <begin position="275"/>
        <end position="299"/>
    </location>
</feature>
<feature type="transmembrane region" description="Helical" evidence="5">
    <location>
        <begin position="188"/>
        <end position="214"/>
    </location>
</feature>
<evidence type="ECO:0000256" key="3">
    <source>
        <dbReference type="ARBA" id="ARBA00022989"/>
    </source>
</evidence>
<dbReference type="PANTHER" id="PTHR46953:SF1">
    <property type="entry name" value="G-PROTEIN COUPLED RECEPTOR MTH-LIKE 1-RELATED"/>
    <property type="match status" value="1"/>
</dbReference>
<feature type="chain" id="PRO_5035435630" description="G-protein coupled receptors family 2 profile 2 domain-containing protein" evidence="6">
    <location>
        <begin position="21"/>
        <end position="418"/>
    </location>
</feature>
<dbReference type="InterPro" id="IPR052808">
    <property type="entry name" value="GPCR_Mth-like"/>
</dbReference>
<gene>
    <name evidence="8" type="ORF">BINO364_LOCUS13566</name>
</gene>
<evidence type="ECO:0000313" key="9">
    <source>
        <dbReference type="Proteomes" id="UP000838878"/>
    </source>
</evidence>
<dbReference type="InterPro" id="IPR017981">
    <property type="entry name" value="GPCR_2-like_7TM"/>
</dbReference>
<evidence type="ECO:0000256" key="4">
    <source>
        <dbReference type="ARBA" id="ARBA00023136"/>
    </source>
</evidence>
<dbReference type="PROSITE" id="PS50261">
    <property type="entry name" value="G_PROTEIN_RECEP_F2_4"/>
    <property type="match status" value="1"/>
</dbReference>
<protein>
    <recommendedName>
        <fullName evidence="7">G-protein coupled receptors family 2 profile 2 domain-containing protein</fullName>
    </recommendedName>
</protein>
<name>A0A8J9YEZ0_9NEOP</name>
<dbReference type="EMBL" id="OV170227">
    <property type="protein sequence ID" value="CAH0728339.1"/>
    <property type="molecule type" value="Genomic_DNA"/>
</dbReference>
<feature type="transmembrane region" description="Helical" evidence="5">
    <location>
        <begin position="156"/>
        <end position="176"/>
    </location>
</feature>
<dbReference type="GO" id="GO:0004930">
    <property type="term" value="F:G protein-coupled receptor activity"/>
    <property type="evidence" value="ECO:0007669"/>
    <property type="project" value="InterPro"/>
</dbReference>
<keyword evidence="2 5" id="KW-0812">Transmembrane</keyword>
<dbReference type="Pfam" id="PF00002">
    <property type="entry name" value="7tm_2"/>
    <property type="match status" value="1"/>
</dbReference>
<feature type="non-terminal residue" evidence="8">
    <location>
        <position position="418"/>
    </location>
</feature>
<dbReference type="CDD" id="cd15039">
    <property type="entry name" value="7tmB3_Methuselah-like"/>
    <property type="match status" value="1"/>
</dbReference>
<feature type="transmembrane region" description="Helical" evidence="5">
    <location>
        <begin position="123"/>
        <end position="144"/>
    </location>
</feature>
<dbReference type="GO" id="GO:0007166">
    <property type="term" value="P:cell surface receptor signaling pathway"/>
    <property type="evidence" value="ECO:0007669"/>
    <property type="project" value="InterPro"/>
</dbReference>
<keyword evidence="4 5" id="KW-0472">Membrane</keyword>
<dbReference type="Gene3D" id="1.20.1070.10">
    <property type="entry name" value="Rhodopsin 7-helix transmembrane proteins"/>
    <property type="match status" value="1"/>
</dbReference>
<feature type="domain" description="G-protein coupled receptors family 2 profile 2" evidence="7">
    <location>
        <begin position="130"/>
        <end position="366"/>
    </location>
</feature>
<keyword evidence="3 5" id="KW-1133">Transmembrane helix</keyword>
<sequence length="418" mass="47630">MKMKLFISILFFGVFALVFGDPESSFCCKPGQGVLSDDGRNCTNNSTNTITPTKLLCEIAGVVPISLVEFRVSDEGILIVDFNNQETYTDSDKFCVANGTVNTTERLVVLCSEEEEAILDDRVLGHCLIVSVIFLTLTALVYSALPKLRDLQGKSLVSFCASLAIGMAFLSILKLMEYENMDLCAVRGFLVYLFLIASFFWTNAISIQILLSIRRASIADYRWKPFLWYALYSWGIPILLTVCMVIVNYHPGRHPKPGIGLNTCWFYDKHQQWYYMYSVMTILILANICIFVYLSINLCCHTFASSHIKALRYKFVMTVRMFIIMGLPWIFEMISSVTKPHIIWVLFDIFNTLQGPLIFLLLVVLRKRVIKAMYEKGWLDCISGLVERHLAIGDDEEDVVEHMDVDLDERPTQVPTIK</sequence>
<evidence type="ECO:0000256" key="2">
    <source>
        <dbReference type="ARBA" id="ARBA00022692"/>
    </source>
</evidence>
<evidence type="ECO:0000256" key="1">
    <source>
        <dbReference type="ARBA" id="ARBA00004141"/>
    </source>
</evidence>
<dbReference type="OrthoDB" id="6134459at2759"/>